<dbReference type="RefSeq" id="WP_206725470.1">
    <property type="nucleotide sequence ID" value="NZ_CP071090.1"/>
</dbReference>
<keyword evidence="5" id="KW-1185">Reference proteome</keyword>
<accession>A0ABX7P1P9</accession>
<feature type="region of interest" description="Disordered" evidence="1">
    <location>
        <begin position="250"/>
        <end position="283"/>
    </location>
</feature>
<evidence type="ECO:0000259" key="3">
    <source>
        <dbReference type="Pfam" id="PF08308"/>
    </source>
</evidence>
<gene>
    <name evidence="4" type="ORF">JY651_02625</name>
</gene>
<name>A0ABX7P1P9_9BACT</name>
<evidence type="ECO:0000313" key="4">
    <source>
        <dbReference type="EMBL" id="QSQ23899.1"/>
    </source>
</evidence>
<sequence>MSPHRLVLFALVTVLAAPSSAFAQDDDLLAPLTPQSKAAKTKAGKTKVVKKKPAREKPAKVTKKPARTKSGATARGGKASKKPVEPVEDELLAPLAPQKTQLMVRITGGVRGAKLQVDGKDSGTLSAAPVPVELAAGEHLLVVRKPGYAEYTRRIDVAEGSQQEISVSLDATMGFANLTADVPETVVLVDGDEVGPVPQANVMLKPGSREIEFRAPGFKPDVHNITVFAGRSYSVEGTLRPLVDASVASADTPRKPALDPASKPQTSPDLGLGQDREPDTELSSGKPWYGRWYVWAGVGAVVAAGTVGAVMATKGESASPLDPNRDVCGGTCDAVLQGARPVRGGGSAGGLRIPAHAFRF</sequence>
<dbReference type="EMBL" id="CP071090">
    <property type="protein sequence ID" value="QSQ23899.1"/>
    <property type="molecule type" value="Genomic_DNA"/>
</dbReference>
<evidence type="ECO:0000256" key="1">
    <source>
        <dbReference type="SAM" id="MobiDB-lite"/>
    </source>
</evidence>
<dbReference type="PANTHER" id="PTHR36194:SF1">
    <property type="entry name" value="S-LAYER-LIKE PROTEIN"/>
    <property type="match status" value="1"/>
</dbReference>
<feature type="signal peptide" evidence="2">
    <location>
        <begin position="1"/>
        <end position="23"/>
    </location>
</feature>
<feature type="compositionally biased region" description="Basic residues" evidence="1">
    <location>
        <begin position="39"/>
        <end position="67"/>
    </location>
</feature>
<proteinExistence type="predicted"/>
<dbReference type="InterPro" id="IPR013229">
    <property type="entry name" value="PEGA"/>
</dbReference>
<feature type="region of interest" description="Disordered" evidence="1">
    <location>
        <begin position="36"/>
        <end position="86"/>
    </location>
</feature>
<protein>
    <submittedName>
        <fullName evidence="4">PEGA domain-containing protein</fullName>
    </submittedName>
</protein>
<feature type="domain" description="PEGA" evidence="3">
    <location>
        <begin position="104"/>
        <end position="170"/>
    </location>
</feature>
<dbReference type="PANTHER" id="PTHR36194">
    <property type="entry name" value="S-LAYER-LIKE PROTEIN"/>
    <property type="match status" value="1"/>
</dbReference>
<feature type="domain" description="PEGA" evidence="3">
    <location>
        <begin position="181"/>
        <end position="241"/>
    </location>
</feature>
<evidence type="ECO:0000256" key="2">
    <source>
        <dbReference type="SAM" id="SignalP"/>
    </source>
</evidence>
<keyword evidence="2" id="KW-0732">Signal</keyword>
<organism evidence="4 5">
    <name type="scientific">Pyxidicoccus parkwayensis</name>
    <dbReference type="NCBI Taxonomy" id="2813578"/>
    <lineage>
        <taxon>Bacteria</taxon>
        <taxon>Pseudomonadati</taxon>
        <taxon>Myxococcota</taxon>
        <taxon>Myxococcia</taxon>
        <taxon>Myxococcales</taxon>
        <taxon>Cystobacterineae</taxon>
        <taxon>Myxococcaceae</taxon>
        <taxon>Pyxidicoccus</taxon>
    </lineage>
</organism>
<reference evidence="4 5" key="1">
    <citation type="submission" date="2021-02" db="EMBL/GenBank/DDBJ databases">
        <title>De Novo genome assembly of isolated myxobacteria.</title>
        <authorList>
            <person name="Stevens D.C."/>
        </authorList>
    </citation>
    <scope>NUCLEOTIDE SEQUENCE [LARGE SCALE GENOMIC DNA]</scope>
    <source>
        <strain evidence="5">SCPEA02</strain>
    </source>
</reference>
<feature type="chain" id="PRO_5046248137" evidence="2">
    <location>
        <begin position="24"/>
        <end position="360"/>
    </location>
</feature>
<evidence type="ECO:0000313" key="5">
    <source>
        <dbReference type="Proteomes" id="UP000662747"/>
    </source>
</evidence>
<dbReference type="Proteomes" id="UP000662747">
    <property type="component" value="Chromosome"/>
</dbReference>
<dbReference type="Pfam" id="PF08308">
    <property type="entry name" value="PEGA"/>
    <property type="match status" value="2"/>
</dbReference>